<feature type="chain" id="PRO_5002822499" evidence="1">
    <location>
        <begin position="20"/>
        <end position="247"/>
    </location>
</feature>
<dbReference type="PANTHER" id="PTHR35891">
    <property type="entry name" value="THIOL:DISULFIDE INTERCHANGE PROTEIN DSBA"/>
    <property type="match status" value="1"/>
</dbReference>
<dbReference type="PROSITE" id="PS51257">
    <property type="entry name" value="PROKAR_LIPOPROTEIN"/>
    <property type="match status" value="1"/>
</dbReference>
<dbReference type="InterPro" id="IPR050824">
    <property type="entry name" value="Thiol_disulfide_DsbA"/>
</dbReference>
<keyword evidence="1" id="KW-0732">Signal</keyword>
<dbReference type="SUPFAM" id="SSF52833">
    <property type="entry name" value="Thioredoxin-like"/>
    <property type="match status" value="1"/>
</dbReference>
<reference evidence="3 4" key="1">
    <citation type="journal article" date="2008" name="BMC Genomics">
        <title>Complete genome of Phenylobacterium zucineum - a novel facultative intracellular bacterium isolated from human erythroleukemia cell line K562.</title>
        <authorList>
            <person name="Luo Y."/>
            <person name="Xu X."/>
            <person name="Ding Z."/>
            <person name="Liu Z."/>
            <person name="Zhang B."/>
            <person name="Yan Z."/>
            <person name="Sun J."/>
            <person name="Hu S."/>
            <person name="Hu X."/>
        </authorList>
    </citation>
    <scope>NUCLEOTIDE SEQUENCE [LARGE SCALE GENOMIC DNA]</scope>
    <source>
        <strain evidence="3 4">HLK1</strain>
    </source>
</reference>
<dbReference type="InterPro" id="IPR041205">
    <property type="entry name" value="ScsC_N"/>
</dbReference>
<dbReference type="Proteomes" id="UP000001868">
    <property type="component" value="Chromosome"/>
</dbReference>
<dbReference type="InterPro" id="IPR036249">
    <property type="entry name" value="Thioredoxin-like_sf"/>
</dbReference>
<evidence type="ECO:0000313" key="4">
    <source>
        <dbReference type="Proteomes" id="UP000001868"/>
    </source>
</evidence>
<dbReference type="PROSITE" id="PS51352">
    <property type="entry name" value="THIOREDOXIN_2"/>
    <property type="match status" value="1"/>
</dbReference>
<gene>
    <name evidence="3" type="ordered locus">PHZ_c1844</name>
</gene>
<dbReference type="HOGENOM" id="CLU_000288_47_4_5"/>
<dbReference type="InterPro" id="IPR013766">
    <property type="entry name" value="Thioredoxin_domain"/>
</dbReference>
<dbReference type="RefSeq" id="WP_012522397.1">
    <property type="nucleotide sequence ID" value="NC_011144.1"/>
</dbReference>
<sequence>MTLTALKSAAVLAAALSLAGCQQQSDEAFGQRVRAYLLEHPEVLQEVSVALQQKQQAELAKASSDAIEKHRAQLERDPRDFVANPDGKITVVEFFDYNCAYCKIAAPEVVKLIQENPDVRFVFKEFAFQTPDSIEAAHIALTPQAKAKGLELHRLLMAQKPLNQAAIDRSLREAGVDPAAARAAAKDPAIERQLLDVRALAQALHIDGTPAFVVGDKVIPGADIEALRAAIAAAKATDLKRPSGNPS</sequence>
<organism evidence="3 4">
    <name type="scientific">Phenylobacterium zucineum (strain HLK1)</name>
    <dbReference type="NCBI Taxonomy" id="450851"/>
    <lineage>
        <taxon>Bacteria</taxon>
        <taxon>Pseudomonadati</taxon>
        <taxon>Pseudomonadota</taxon>
        <taxon>Alphaproteobacteria</taxon>
        <taxon>Caulobacterales</taxon>
        <taxon>Caulobacteraceae</taxon>
        <taxon>Phenylobacterium</taxon>
    </lineage>
</organism>
<proteinExistence type="predicted"/>
<evidence type="ECO:0000259" key="2">
    <source>
        <dbReference type="PROSITE" id="PS51352"/>
    </source>
</evidence>
<dbReference type="STRING" id="450851.PHZ_c1844"/>
<dbReference type="EMBL" id="CP000747">
    <property type="protein sequence ID" value="ACG78255.1"/>
    <property type="molecule type" value="Genomic_DNA"/>
</dbReference>
<feature type="domain" description="Thioredoxin" evidence="2">
    <location>
        <begin position="51"/>
        <end position="236"/>
    </location>
</feature>
<dbReference type="eggNOG" id="COG1651">
    <property type="taxonomic scope" value="Bacteria"/>
</dbReference>
<dbReference type="KEGG" id="pzu:PHZ_c1844"/>
<dbReference type="CDD" id="cd03023">
    <property type="entry name" value="DsbA_Com1_like"/>
    <property type="match status" value="1"/>
</dbReference>
<name>B4RCR8_PHEZH</name>
<dbReference type="PANTHER" id="PTHR35891:SF3">
    <property type="entry name" value="THIOL:DISULFIDE INTERCHANGE PROTEIN DSBL"/>
    <property type="match status" value="1"/>
</dbReference>
<dbReference type="Gene3D" id="3.40.30.10">
    <property type="entry name" value="Glutaredoxin"/>
    <property type="match status" value="1"/>
</dbReference>
<accession>B4RCR8</accession>
<evidence type="ECO:0000313" key="3">
    <source>
        <dbReference type="EMBL" id="ACG78255.1"/>
    </source>
</evidence>
<keyword evidence="4" id="KW-1185">Reference proteome</keyword>
<dbReference type="InterPro" id="IPR001853">
    <property type="entry name" value="DSBA-like_thioredoxin_dom"/>
</dbReference>
<dbReference type="GO" id="GO:0016853">
    <property type="term" value="F:isomerase activity"/>
    <property type="evidence" value="ECO:0007669"/>
    <property type="project" value="UniProtKB-KW"/>
</dbReference>
<dbReference type="OrthoDB" id="9780147at2"/>
<protein>
    <submittedName>
        <fullName evidence="3">Protein-disulfide isomerase</fullName>
    </submittedName>
</protein>
<dbReference type="GO" id="GO:0016491">
    <property type="term" value="F:oxidoreductase activity"/>
    <property type="evidence" value="ECO:0007669"/>
    <property type="project" value="InterPro"/>
</dbReference>
<evidence type="ECO:0000256" key="1">
    <source>
        <dbReference type="SAM" id="SignalP"/>
    </source>
</evidence>
<keyword evidence="3" id="KW-0413">Isomerase</keyword>
<feature type="signal peptide" evidence="1">
    <location>
        <begin position="1"/>
        <end position="19"/>
    </location>
</feature>
<dbReference type="Pfam" id="PF18312">
    <property type="entry name" value="ScsC_N"/>
    <property type="match status" value="1"/>
</dbReference>
<dbReference type="Pfam" id="PF01323">
    <property type="entry name" value="DSBA"/>
    <property type="match status" value="1"/>
</dbReference>
<dbReference type="AlphaFoldDB" id="B4RCR8"/>